<dbReference type="InterPro" id="IPR015797">
    <property type="entry name" value="NUDIX_hydrolase-like_dom_sf"/>
</dbReference>
<dbReference type="Pfam" id="PF00293">
    <property type="entry name" value="NUDIX"/>
    <property type="match status" value="1"/>
</dbReference>
<feature type="domain" description="Nudix hydrolase" evidence="2">
    <location>
        <begin position="2"/>
        <end position="132"/>
    </location>
</feature>
<accession>A0ABW4IF12</accession>
<evidence type="ECO:0000313" key="4">
    <source>
        <dbReference type="Proteomes" id="UP001597118"/>
    </source>
</evidence>
<dbReference type="Proteomes" id="UP001597118">
    <property type="component" value="Unassembled WGS sequence"/>
</dbReference>
<reference evidence="4" key="1">
    <citation type="journal article" date="2019" name="Int. J. Syst. Evol. Microbiol.">
        <title>The Global Catalogue of Microorganisms (GCM) 10K type strain sequencing project: providing services to taxonomists for standard genome sequencing and annotation.</title>
        <authorList>
            <consortium name="The Broad Institute Genomics Platform"/>
            <consortium name="The Broad Institute Genome Sequencing Center for Infectious Disease"/>
            <person name="Wu L."/>
            <person name="Ma J."/>
        </authorList>
    </citation>
    <scope>NUCLEOTIDE SEQUENCE [LARGE SCALE GENOMIC DNA]</scope>
    <source>
        <strain evidence="4">CCUG 53762</strain>
    </source>
</reference>
<sequence>MNNIFIAAVMLLDPDNRLLMVRKKGSSYFQLPGGKLDLEETYLGAAVREVEEETGIVLPKEGLVLLGEYATTAVNETDTIVNGVIFQYILPETISPKPKAELAEIIWVNKQDINNYKWANLVKEYVLPIWLNRKIG</sequence>
<evidence type="ECO:0000259" key="2">
    <source>
        <dbReference type="PROSITE" id="PS51462"/>
    </source>
</evidence>
<organism evidence="3 4">
    <name type="scientific">Pseudopedobacter beijingensis</name>
    <dbReference type="NCBI Taxonomy" id="1207056"/>
    <lineage>
        <taxon>Bacteria</taxon>
        <taxon>Pseudomonadati</taxon>
        <taxon>Bacteroidota</taxon>
        <taxon>Sphingobacteriia</taxon>
        <taxon>Sphingobacteriales</taxon>
        <taxon>Sphingobacteriaceae</taxon>
        <taxon>Pseudopedobacter</taxon>
    </lineage>
</organism>
<proteinExistence type="predicted"/>
<dbReference type="EMBL" id="JBHUDG010000018">
    <property type="protein sequence ID" value="MFD1630619.1"/>
    <property type="molecule type" value="Genomic_DNA"/>
</dbReference>
<dbReference type="PROSITE" id="PS51462">
    <property type="entry name" value="NUDIX"/>
    <property type="match status" value="1"/>
</dbReference>
<evidence type="ECO:0000256" key="1">
    <source>
        <dbReference type="ARBA" id="ARBA00022801"/>
    </source>
</evidence>
<dbReference type="CDD" id="cd04690">
    <property type="entry name" value="NUDIX_Hydrolase"/>
    <property type="match status" value="1"/>
</dbReference>
<gene>
    <name evidence="3" type="ORF">ACFSAH_12070</name>
</gene>
<dbReference type="InterPro" id="IPR000086">
    <property type="entry name" value="NUDIX_hydrolase_dom"/>
</dbReference>
<dbReference type="PANTHER" id="PTHR43736">
    <property type="entry name" value="ADP-RIBOSE PYROPHOSPHATASE"/>
    <property type="match status" value="1"/>
</dbReference>
<keyword evidence="4" id="KW-1185">Reference proteome</keyword>
<evidence type="ECO:0000313" key="3">
    <source>
        <dbReference type="EMBL" id="MFD1630619.1"/>
    </source>
</evidence>
<dbReference type="InterPro" id="IPR020084">
    <property type="entry name" value="NUDIX_hydrolase_CS"/>
</dbReference>
<dbReference type="SUPFAM" id="SSF55811">
    <property type="entry name" value="Nudix"/>
    <property type="match status" value="1"/>
</dbReference>
<dbReference type="PROSITE" id="PS00893">
    <property type="entry name" value="NUDIX_BOX"/>
    <property type="match status" value="1"/>
</dbReference>
<comment type="caution">
    <text evidence="3">The sequence shown here is derived from an EMBL/GenBank/DDBJ whole genome shotgun (WGS) entry which is preliminary data.</text>
</comment>
<dbReference type="Gene3D" id="3.90.79.10">
    <property type="entry name" value="Nucleoside Triphosphate Pyrophosphohydrolase"/>
    <property type="match status" value="1"/>
</dbReference>
<dbReference type="PANTHER" id="PTHR43736:SF1">
    <property type="entry name" value="DIHYDRONEOPTERIN TRIPHOSPHATE DIPHOSPHATASE"/>
    <property type="match status" value="1"/>
</dbReference>
<name>A0ABW4IF12_9SPHI</name>
<protein>
    <submittedName>
        <fullName evidence="3">NUDIX domain-containing protein</fullName>
    </submittedName>
</protein>
<dbReference type="RefSeq" id="WP_379662994.1">
    <property type="nucleotide sequence ID" value="NZ_JBHUDG010000018.1"/>
</dbReference>
<keyword evidence="1" id="KW-0378">Hydrolase</keyword>